<sequence length="1299" mass="142990">MPFCDALACVASLLYATDKSELKVSDDANTNSITAFAMCAVLLGFTWYHAPKFLLNHGIQTPVQTQILSPTVKPTIKVISQRIPGLLPKKLPEIAPKYCLFKVTTCQDPYVPATVRQIRANLHSVHLDRRSGVAVSWLVLLAGIASLLFVAYQVVVSCRATPERTSSSYFSLINDASMGPELSTFLSDVEPPSDVEVCQLLSAADSFNLVPLSPSSMINEASLVSKLSTCSTDIQEAFQYTVEQLILVESFNVQVPLGATSLIQEVSMVSDLSAFDEILFNASFAVAPILPPSRTPRSCIPNANALLPAYRDPDRRATILWFYHDYPLLAARQLQAESGVRSGAHEAIAVVTASMPTPTPLGQDVLPQIFRNVSTRISQYLARQPLETGAFFVPLFLHPDSAKQHHSAPRLRLRLHRHSTQFGHGMAQARYVSHNVGTGCILVKYITLFDTASDVYSLITHNDIRRALNEAPENIATLLRFIVSRLFNLVSDHTFPSSSNASVTALASSFIRAGTGAAERNATKEVLNCIRVLQRVLPVVFEAEGESTAFEAEVVWKQPEAEDDAQLGPSRSEEPQFVIDDEDEEDGGDGTASQEPPKAVEQPQPTARRLPSLGEKLFSCLIDLLFCCGFTLPVKIQVDHHKINYSIWERGVGSTSDLGPNHSYDLNKAEVLRLLLVLLSRQIYLPSSHLLSSPSRYTLHFVQNTPRRNVLTILCSLLNTAMNSSQSTIESLVDVAGKLPYNHLVFKGEDHRSTVVSLSLQALCVLLDFQSGSAKDPASSGEPVPTAQSNAFRYFLAKLHQTQDFAFLTEGIAGILEQELGVGNMLPGSKRRIPYLPETVLFFWKMIELNKKFRLYVLESDRGLDIFAYLLCYCLEIKDRPQQHGLCRALSYIIQSLSSEPSLGSKITKPVKTRLPSKWVYPGNVGDFMVNAIYSIVATTSGSLNSLYPALIIALANVSPYMKHLTVTSSARLVQLFTSFSNPMFLLSDEGHPRLLFFMLEVFNGPILYNPADNANLIYAILGAHKAFERLGTFTLTQGLREIKRVQAAKEEQPPALERKVSSLSEDDASQEKARLLRTESLNDSVVVHPETSETDAPADGSGVRSSPEEGSPLAGASAFPSDKARGKRKERSSSSVDETAIAESLSAMGVGRNGFVPTQEWVTSWQQGLPLDPVMLTITELLPKIQEIQKTRQKVTSTSTIMDFLGSVNLEHVVPQTPPISPRKFLWSDASIVWLTSLIWGEVYVKGMSPLGIWNGTNVRLFYVKHAQNQPRQISETVSNVVGGILGRTDSSRSRSER</sequence>
<reference evidence="3 4" key="1">
    <citation type="journal article" date="2019" name="Nat. Ecol. Evol.">
        <title>Megaphylogeny resolves global patterns of mushroom evolution.</title>
        <authorList>
            <person name="Varga T."/>
            <person name="Krizsan K."/>
            <person name="Foldi C."/>
            <person name="Dima B."/>
            <person name="Sanchez-Garcia M."/>
            <person name="Sanchez-Ramirez S."/>
            <person name="Szollosi G.J."/>
            <person name="Szarkandi J.G."/>
            <person name="Papp V."/>
            <person name="Albert L."/>
            <person name="Andreopoulos W."/>
            <person name="Angelini C."/>
            <person name="Antonin V."/>
            <person name="Barry K.W."/>
            <person name="Bougher N.L."/>
            <person name="Buchanan P."/>
            <person name="Buyck B."/>
            <person name="Bense V."/>
            <person name="Catcheside P."/>
            <person name="Chovatia M."/>
            <person name="Cooper J."/>
            <person name="Damon W."/>
            <person name="Desjardin D."/>
            <person name="Finy P."/>
            <person name="Geml J."/>
            <person name="Haridas S."/>
            <person name="Hughes K."/>
            <person name="Justo A."/>
            <person name="Karasinski D."/>
            <person name="Kautmanova I."/>
            <person name="Kiss B."/>
            <person name="Kocsube S."/>
            <person name="Kotiranta H."/>
            <person name="LaButti K.M."/>
            <person name="Lechner B.E."/>
            <person name="Liimatainen K."/>
            <person name="Lipzen A."/>
            <person name="Lukacs Z."/>
            <person name="Mihaltcheva S."/>
            <person name="Morgado L.N."/>
            <person name="Niskanen T."/>
            <person name="Noordeloos M.E."/>
            <person name="Ohm R.A."/>
            <person name="Ortiz-Santana B."/>
            <person name="Ovrebo C."/>
            <person name="Racz N."/>
            <person name="Riley R."/>
            <person name="Savchenko A."/>
            <person name="Shiryaev A."/>
            <person name="Soop K."/>
            <person name="Spirin V."/>
            <person name="Szebenyi C."/>
            <person name="Tomsovsky M."/>
            <person name="Tulloss R.E."/>
            <person name="Uehling J."/>
            <person name="Grigoriev I.V."/>
            <person name="Vagvolgyi C."/>
            <person name="Papp T."/>
            <person name="Martin F.M."/>
            <person name="Miettinen O."/>
            <person name="Hibbett D.S."/>
            <person name="Nagy L.G."/>
        </authorList>
    </citation>
    <scope>NUCLEOTIDE SEQUENCE [LARGE SCALE GENOMIC DNA]</scope>
    <source>
        <strain evidence="3 4">CBS 309.79</strain>
    </source>
</reference>
<dbReference type="Proteomes" id="UP000305067">
    <property type="component" value="Unassembled WGS sequence"/>
</dbReference>
<feature type="compositionally biased region" description="Basic and acidic residues" evidence="1">
    <location>
        <begin position="1047"/>
        <end position="1061"/>
    </location>
</feature>
<dbReference type="OrthoDB" id="432953at2759"/>
<feature type="transmembrane region" description="Helical" evidence="2">
    <location>
        <begin position="32"/>
        <end position="50"/>
    </location>
</feature>
<dbReference type="Pfam" id="PF12722">
    <property type="entry name" value="Hid1"/>
    <property type="match status" value="1"/>
</dbReference>
<keyword evidence="4" id="KW-1185">Reference proteome</keyword>
<dbReference type="PANTHER" id="PTHR21575:SF12">
    <property type="entry name" value="PROTEIN HID1"/>
    <property type="match status" value="1"/>
</dbReference>
<name>A0A5C3QYD6_9AGAR</name>
<dbReference type="GO" id="GO:0005797">
    <property type="term" value="C:Golgi medial cisterna"/>
    <property type="evidence" value="ECO:0007669"/>
    <property type="project" value="TreeGrafter"/>
</dbReference>
<feature type="transmembrane region" description="Helical" evidence="2">
    <location>
        <begin position="133"/>
        <end position="155"/>
    </location>
</feature>
<protein>
    <submittedName>
        <fullName evidence="3">High-temperature-induced dauer-formation protein-domain-containing protein</fullName>
    </submittedName>
</protein>
<dbReference type="PANTHER" id="PTHR21575">
    <property type="entry name" value="PROTEIN HID1"/>
    <property type="match status" value="1"/>
</dbReference>
<keyword evidence="2" id="KW-0472">Membrane</keyword>
<feature type="region of interest" description="Disordered" evidence="1">
    <location>
        <begin position="581"/>
        <end position="606"/>
    </location>
</feature>
<organism evidence="3 4">
    <name type="scientific">Pterulicium gracile</name>
    <dbReference type="NCBI Taxonomy" id="1884261"/>
    <lineage>
        <taxon>Eukaryota</taxon>
        <taxon>Fungi</taxon>
        <taxon>Dikarya</taxon>
        <taxon>Basidiomycota</taxon>
        <taxon>Agaricomycotina</taxon>
        <taxon>Agaricomycetes</taxon>
        <taxon>Agaricomycetidae</taxon>
        <taxon>Agaricales</taxon>
        <taxon>Pleurotineae</taxon>
        <taxon>Pterulaceae</taxon>
        <taxon>Pterulicium</taxon>
    </lineage>
</organism>
<keyword evidence="2" id="KW-1133">Transmembrane helix</keyword>
<evidence type="ECO:0000313" key="4">
    <source>
        <dbReference type="Proteomes" id="UP000305067"/>
    </source>
</evidence>
<evidence type="ECO:0000313" key="3">
    <source>
        <dbReference type="EMBL" id="TFL06932.1"/>
    </source>
</evidence>
<dbReference type="GO" id="GO:0000138">
    <property type="term" value="C:Golgi trans cisterna"/>
    <property type="evidence" value="ECO:0007669"/>
    <property type="project" value="TreeGrafter"/>
</dbReference>
<keyword evidence="2" id="KW-0812">Transmembrane</keyword>
<dbReference type="STRING" id="1884261.A0A5C3QYD6"/>
<evidence type="ECO:0000256" key="2">
    <source>
        <dbReference type="SAM" id="Phobius"/>
    </source>
</evidence>
<evidence type="ECO:0000256" key="1">
    <source>
        <dbReference type="SAM" id="MobiDB-lite"/>
    </source>
</evidence>
<feature type="region of interest" description="Disordered" evidence="1">
    <location>
        <begin position="1047"/>
        <end position="1141"/>
    </location>
</feature>
<dbReference type="InterPro" id="IPR026705">
    <property type="entry name" value="Hid-1/Ecm30"/>
</dbReference>
<gene>
    <name evidence="3" type="ORF">BDV98DRAFT_587471</name>
</gene>
<proteinExistence type="predicted"/>
<accession>A0A5C3QYD6</accession>
<dbReference type="GO" id="GO:0016020">
    <property type="term" value="C:membrane"/>
    <property type="evidence" value="ECO:0007669"/>
    <property type="project" value="TreeGrafter"/>
</dbReference>
<dbReference type="EMBL" id="ML178814">
    <property type="protein sequence ID" value="TFL06932.1"/>
    <property type="molecule type" value="Genomic_DNA"/>
</dbReference>